<proteinExistence type="predicted"/>
<evidence type="ECO:0000256" key="1">
    <source>
        <dbReference type="SAM" id="MobiDB-lite"/>
    </source>
</evidence>
<protein>
    <recommendedName>
        <fullName evidence="4">F-box domain-containing protein</fullName>
    </recommendedName>
</protein>
<dbReference type="AlphaFoldDB" id="A0A4P9WL55"/>
<gene>
    <name evidence="2" type="ORF">BDK51DRAFT_29961</name>
</gene>
<dbReference type="EMBL" id="KZ994363">
    <property type="protein sequence ID" value="RKO93122.1"/>
    <property type="molecule type" value="Genomic_DNA"/>
</dbReference>
<dbReference type="Gene3D" id="3.80.10.10">
    <property type="entry name" value="Ribonuclease Inhibitor"/>
    <property type="match status" value="1"/>
</dbReference>
<evidence type="ECO:0000313" key="2">
    <source>
        <dbReference type="EMBL" id="RKO93122.1"/>
    </source>
</evidence>
<evidence type="ECO:0000313" key="3">
    <source>
        <dbReference type="Proteomes" id="UP000269721"/>
    </source>
</evidence>
<feature type="region of interest" description="Disordered" evidence="1">
    <location>
        <begin position="1"/>
        <end position="30"/>
    </location>
</feature>
<accession>A0A4P9WL55</accession>
<organism evidence="2 3">
    <name type="scientific">Blyttiomyces helicus</name>
    <dbReference type="NCBI Taxonomy" id="388810"/>
    <lineage>
        <taxon>Eukaryota</taxon>
        <taxon>Fungi</taxon>
        <taxon>Fungi incertae sedis</taxon>
        <taxon>Chytridiomycota</taxon>
        <taxon>Chytridiomycota incertae sedis</taxon>
        <taxon>Chytridiomycetes</taxon>
        <taxon>Chytridiomycetes incertae sedis</taxon>
        <taxon>Blyttiomyces</taxon>
    </lineage>
</organism>
<feature type="compositionally biased region" description="Polar residues" evidence="1">
    <location>
        <begin position="1"/>
        <end position="11"/>
    </location>
</feature>
<sequence length="530" mass="59917">MSTNPKNTAASKPQRDVLATTAARQPRSQKQHVLRLPDLLLPIMQNLRDSRLDDPKEVGVVTVGLYSNLCAASLVCREWEASAASQLWDHVVITTAETLRVFLACCRGSPRCGELAVLVRVLDIRIDYWAKVDGELLAQLKAFAPWLRGLRALSIQPPFCYDRDLPRPPVSLVASFLLACPALTVLETPDLETDEDEYDPAAVARSVARLRCLRIDHEEELWDCLFQALLVRSVGEPLAELSLPPYESSYTFVARRLPNLEHLTGRCNYYADGDTGFLHAVAGLAPPLRYIDWWYRCDDPHTCALIGLLRACRSITHICLFSHGLSATIFQELENYPPLVHFEYSSPFTTDSREACAEIQSFLRARGSHLELLSLEIPSFEDGDLLTCLTETTPRLRSLVLFDPFDERNKPRILNVDTVAVLAPLKTRCPDLRYVDFGPWFKRPGDGRNLLDDGARAFLAELGLEIFCHKRGKRGNGFPPTPFRCFIYGFIFAQFPEQYVSNTKTLTFKFQELKILRKKTVMAKLRESLV</sequence>
<dbReference type="InterPro" id="IPR032675">
    <property type="entry name" value="LRR_dom_sf"/>
</dbReference>
<dbReference type="SUPFAM" id="SSF52047">
    <property type="entry name" value="RNI-like"/>
    <property type="match status" value="1"/>
</dbReference>
<dbReference type="Proteomes" id="UP000269721">
    <property type="component" value="Unassembled WGS sequence"/>
</dbReference>
<keyword evidence="3" id="KW-1185">Reference proteome</keyword>
<evidence type="ECO:0008006" key="4">
    <source>
        <dbReference type="Google" id="ProtNLM"/>
    </source>
</evidence>
<name>A0A4P9WL55_9FUNG</name>
<reference evidence="3" key="1">
    <citation type="journal article" date="2018" name="Nat. Microbiol.">
        <title>Leveraging single-cell genomics to expand the fungal tree of life.</title>
        <authorList>
            <person name="Ahrendt S.R."/>
            <person name="Quandt C.A."/>
            <person name="Ciobanu D."/>
            <person name="Clum A."/>
            <person name="Salamov A."/>
            <person name="Andreopoulos B."/>
            <person name="Cheng J.F."/>
            <person name="Woyke T."/>
            <person name="Pelin A."/>
            <person name="Henrissat B."/>
            <person name="Reynolds N.K."/>
            <person name="Benny G.L."/>
            <person name="Smith M.E."/>
            <person name="James T.Y."/>
            <person name="Grigoriev I.V."/>
        </authorList>
    </citation>
    <scope>NUCLEOTIDE SEQUENCE [LARGE SCALE GENOMIC DNA]</scope>
</reference>